<dbReference type="GO" id="GO:0000228">
    <property type="term" value="C:nuclear chromosome"/>
    <property type="evidence" value="ECO:0007669"/>
    <property type="project" value="InterPro"/>
</dbReference>
<evidence type="ECO:0000256" key="7">
    <source>
        <dbReference type="ARBA" id="ARBA00023163"/>
    </source>
</evidence>
<name>A0A2I0TEA9_LIMLA</name>
<gene>
    <name evidence="11" type="ORF">llap_17562</name>
</gene>
<dbReference type="SUPFAM" id="SSF50923">
    <property type="entry name" value="Hemopexin-like domain"/>
    <property type="match status" value="1"/>
</dbReference>
<keyword evidence="12" id="KW-1185">Reference proteome</keyword>
<dbReference type="InterPro" id="IPR006939">
    <property type="entry name" value="SNF5"/>
</dbReference>
<feature type="domain" description="SWI/SNF Subunit INI1 DNA binding" evidence="10">
    <location>
        <begin position="164"/>
        <end position="201"/>
    </location>
</feature>
<keyword evidence="5" id="KW-0805">Transcription regulation</keyword>
<evidence type="ECO:0000256" key="8">
    <source>
        <dbReference type="ARBA" id="ARBA00023242"/>
    </source>
</evidence>
<comment type="similarity">
    <text evidence="2">Belongs to the SNF5 family.</text>
</comment>
<accession>A0A2I0TEA9</accession>
<dbReference type="InterPro" id="IPR018487">
    <property type="entry name" value="Hemopexin-like_repeat"/>
</dbReference>
<dbReference type="InterPro" id="IPR036375">
    <property type="entry name" value="Hemopexin-like_dom_sf"/>
</dbReference>
<dbReference type="GO" id="GO:0006338">
    <property type="term" value="P:chromatin remodeling"/>
    <property type="evidence" value="ECO:0007669"/>
    <property type="project" value="InterPro"/>
</dbReference>
<proteinExistence type="inferred from homology"/>
<reference evidence="12" key="1">
    <citation type="submission" date="2017-11" db="EMBL/GenBank/DDBJ databases">
        <authorList>
            <person name="Lima N.C."/>
            <person name="Parody-Merino A.M."/>
            <person name="Battley P.F."/>
            <person name="Fidler A.E."/>
            <person name="Prosdocimi F."/>
        </authorList>
    </citation>
    <scope>NUCLEOTIDE SEQUENCE [LARGE SCALE GENOMIC DNA]</scope>
</reference>
<dbReference type="InterPro" id="IPR000585">
    <property type="entry name" value="Hemopexin-like_dom"/>
</dbReference>
<keyword evidence="4" id="KW-0677">Repeat</keyword>
<keyword evidence="7" id="KW-0804">Transcription</keyword>
<keyword evidence="3" id="KW-0732">Signal</keyword>
<keyword evidence="6" id="KW-1015">Disulfide bond</keyword>
<dbReference type="CDD" id="cd00094">
    <property type="entry name" value="HX"/>
    <property type="match status" value="1"/>
</dbReference>
<dbReference type="EMBL" id="KZ511753">
    <property type="protein sequence ID" value="PKU32134.1"/>
    <property type="molecule type" value="Genomic_DNA"/>
</dbReference>
<evidence type="ECO:0000256" key="5">
    <source>
        <dbReference type="ARBA" id="ARBA00023015"/>
    </source>
</evidence>
<dbReference type="Pfam" id="PF00045">
    <property type="entry name" value="Hemopexin"/>
    <property type="match status" value="1"/>
</dbReference>
<evidence type="ECO:0000256" key="3">
    <source>
        <dbReference type="ARBA" id="ARBA00022729"/>
    </source>
</evidence>
<protein>
    <recommendedName>
        <fullName evidence="10">SWI/SNF Subunit INI1 DNA binding domain-containing protein</fullName>
    </recommendedName>
</protein>
<evidence type="ECO:0000256" key="2">
    <source>
        <dbReference type="ARBA" id="ARBA00010239"/>
    </source>
</evidence>
<dbReference type="OrthoDB" id="515064at2759"/>
<evidence type="ECO:0000256" key="1">
    <source>
        <dbReference type="ARBA" id="ARBA00004123"/>
    </source>
</evidence>
<dbReference type="PANTHER" id="PTHR10019">
    <property type="entry name" value="SNF5"/>
    <property type="match status" value="1"/>
</dbReference>
<feature type="repeat" description="Hemopexin" evidence="9">
    <location>
        <begin position="86"/>
        <end position="135"/>
    </location>
</feature>
<dbReference type="SMART" id="SM00120">
    <property type="entry name" value="HX"/>
    <property type="match status" value="2"/>
</dbReference>
<organism evidence="11 12">
    <name type="scientific">Limosa lapponica baueri</name>
    <dbReference type="NCBI Taxonomy" id="1758121"/>
    <lineage>
        <taxon>Eukaryota</taxon>
        <taxon>Metazoa</taxon>
        <taxon>Chordata</taxon>
        <taxon>Craniata</taxon>
        <taxon>Vertebrata</taxon>
        <taxon>Euteleostomi</taxon>
        <taxon>Archelosauria</taxon>
        <taxon>Archosauria</taxon>
        <taxon>Dinosauria</taxon>
        <taxon>Saurischia</taxon>
        <taxon>Theropoda</taxon>
        <taxon>Coelurosauria</taxon>
        <taxon>Aves</taxon>
        <taxon>Neognathae</taxon>
        <taxon>Neoaves</taxon>
        <taxon>Charadriiformes</taxon>
        <taxon>Scolopacidae</taxon>
        <taxon>Limosa</taxon>
    </lineage>
</organism>
<dbReference type="PROSITE" id="PS00024">
    <property type="entry name" value="HEMOPEXIN"/>
    <property type="match status" value="1"/>
</dbReference>
<evidence type="ECO:0000313" key="12">
    <source>
        <dbReference type="Proteomes" id="UP000233556"/>
    </source>
</evidence>
<dbReference type="AlphaFoldDB" id="A0A2I0TEA9"/>
<dbReference type="PROSITE" id="PS51642">
    <property type="entry name" value="HEMOPEXIN_2"/>
    <property type="match status" value="1"/>
</dbReference>
<dbReference type="InterPro" id="IPR048664">
    <property type="entry name" value="INI1_DNA-bd"/>
</dbReference>
<dbReference type="Gene3D" id="2.110.10.10">
    <property type="entry name" value="Hemopexin-like domain"/>
    <property type="match status" value="1"/>
</dbReference>
<reference evidence="12" key="2">
    <citation type="submission" date="2017-12" db="EMBL/GenBank/DDBJ databases">
        <title>Genome sequence of the Bar-tailed Godwit (Limosa lapponica baueri).</title>
        <authorList>
            <person name="Lima N.C.B."/>
            <person name="Parody-Merino A.M."/>
            <person name="Battley P.F."/>
            <person name="Fidler A.E."/>
            <person name="Prosdocimi F."/>
        </authorList>
    </citation>
    <scope>NUCLEOTIDE SEQUENCE [LARGE SCALE GENOMIC DNA]</scope>
</reference>
<evidence type="ECO:0000256" key="9">
    <source>
        <dbReference type="PROSITE-ProRule" id="PRU01011"/>
    </source>
</evidence>
<evidence type="ECO:0000313" key="11">
    <source>
        <dbReference type="EMBL" id="PKU32134.1"/>
    </source>
</evidence>
<evidence type="ECO:0000256" key="4">
    <source>
        <dbReference type="ARBA" id="ARBA00022737"/>
    </source>
</evidence>
<dbReference type="InterPro" id="IPR018486">
    <property type="entry name" value="Hemopexin_CS"/>
</dbReference>
<comment type="subcellular location">
    <subcellularLocation>
        <location evidence="1">Nucleus</location>
    </subcellularLocation>
</comment>
<dbReference type="Proteomes" id="UP000233556">
    <property type="component" value="Unassembled WGS sequence"/>
</dbReference>
<dbReference type="Pfam" id="PF04855">
    <property type="entry name" value="SNF5"/>
    <property type="match status" value="1"/>
</dbReference>
<dbReference type="Pfam" id="PF21459">
    <property type="entry name" value="INI1_DNA-bd"/>
    <property type="match status" value="1"/>
</dbReference>
<evidence type="ECO:0000259" key="10">
    <source>
        <dbReference type="Pfam" id="PF21459"/>
    </source>
</evidence>
<sequence>MVRFPCWSMASKAEIRAGNSLLGHSGSGVTVSREILQHRLGPSGPVPKASVSARPTKISPDSQYWIYDGERRVSGPTPIAELGLPAAPVQAALVWGAEKNKIYIFSGGNYWRFNPHTRQVDNIYPRTMADWRGVPQEIDAAFQDEFGFAYFLRGRDYWKFDPVQVGNYLRMFRGSLYKRYPSLWRRLATVEERKKIVASSHDIAFPLWMPDVPCARCIHRVVALCISFDDHDPAVIHENASQPEVLVPIRLDMEIDGQKLRDAFTWNMNEKLMTPEMFSEILCDDLDLNPLTFVPAIASAIRQQIESYPTDSILEDQSDQRVIIKLNIHVGNISLVDQFEWDMSEKENSPEKFALKLCSELGLGGEFVTTIAYSIRGQLSWHQKTYAFSENPLPTVEIAIRNTGDADQWCPLLETLTDAEMEKKIRDQDRNTRGICFYRKVLIKNIGVPHAVLLPRVLPQGM</sequence>
<evidence type="ECO:0000256" key="6">
    <source>
        <dbReference type="ARBA" id="ARBA00023157"/>
    </source>
</evidence>
<keyword evidence="8" id="KW-0539">Nucleus</keyword>
<dbReference type="FunFam" id="2.110.10.10:FF:000005">
    <property type="entry name" value="Stromelysin-3 preproprotein"/>
    <property type="match status" value="1"/>
</dbReference>